<dbReference type="EMBL" id="CP158298">
    <property type="protein sequence ID" value="XBV84069.1"/>
    <property type="molecule type" value="Genomic_DNA"/>
</dbReference>
<feature type="region of interest" description="Disordered" evidence="1">
    <location>
        <begin position="168"/>
        <end position="220"/>
    </location>
</feature>
<dbReference type="KEGG" id="dsc:ABOD76_05110"/>
<geneLocation type="plasmid" evidence="2">
    <name>pDson03</name>
</geneLocation>
<organism evidence="2">
    <name type="scientific">Deinococcus sonorensis KR-87</name>
    <dbReference type="NCBI Taxonomy" id="694439"/>
    <lineage>
        <taxon>Bacteria</taxon>
        <taxon>Thermotogati</taxon>
        <taxon>Deinococcota</taxon>
        <taxon>Deinococci</taxon>
        <taxon>Deinococcales</taxon>
        <taxon>Deinococcaceae</taxon>
        <taxon>Deinococcus</taxon>
    </lineage>
</organism>
<gene>
    <name evidence="2" type="ORF">ABOD76_05110</name>
</gene>
<evidence type="ECO:0000313" key="2">
    <source>
        <dbReference type="EMBL" id="XBV84069.1"/>
    </source>
</evidence>
<evidence type="ECO:0000256" key="1">
    <source>
        <dbReference type="SAM" id="MobiDB-lite"/>
    </source>
</evidence>
<proteinExistence type="predicted"/>
<dbReference type="Gene3D" id="3.40.50.300">
    <property type="entry name" value="P-loop containing nucleotide triphosphate hydrolases"/>
    <property type="match status" value="1"/>
</dbReference>
<dbReference type="RefSeq" id="WP_350242066.1">
    <property type="nucleotide sequence ID" value="NZ_CP158298.1"/>
</dbReference>
<accession>A0AAU7U7J4</accession>
<evidence type="ECO:0008006" key="3">
    <source>
        <dbReference type="Google" id="ProtNLM"/>
    </source>
</evidence>
<keyword evidence="2" id="KW-0614">Plasmid</keyword>
<protein>
    <recommendedName>
        <fullName evidence="3">Helicase/UvrB N-terminal domain-containing protein</fullName>
    </recommendedName>
</protein>
<reference evidence="2" key="1">
    <citation type="submission" date="2024-06" db="EMBL/GenBank/DDBJ databases">
        <title>Draft Genome Sequence of Deinococcus sonorensis Type Strain KR-87, a Biofilm Producing Representative of the Genus Deinococcus.</title>
        <authorList>
            <person name="Boren L.S."/>
            <person name="Grosso R.A."/>
            <person name="Hugenberg-Cox A.N."/>
            <person name="Hill J.T.E."/>
            <person name="Albert C.M."/>
            <person name="Tuohy J.M."/>
        </authorList>
    </citation>
    <scope>NUCLEOTIDE SEQUENCE</scope>
    <source>
        <strain evidence="2">KR-87</strain>
        <plasmid evidence="2">pDson03</plasmid>
    </source>
</reference>
<sequence length="220" mass="23921">MTVPDLCRLCQQAPRTDRECGAGWIKVPSQASDGRPAMARCKQREAHRRGHQQATGLVAAGLNDARSQANWDDLTRLHRSWLAAREISEVISEGLNIGCVRPTGIGKTLAAVLMYRAASQAVHTVMTLDWTRFLEGMRDGYTDRTQEPEGKTFERVCAADLLQLDDMASGETTRTPAAASRRSSAGARTRSSRRSSPPTSAFRTCTTCSESEPPAGRTAG</sequence>
<feature type="compositionally biased region" description="Low complexity" evidence="1">
    <location>
        <begin position="172"/>
        <end position="204"/>
    </location>
</feature>
<dbReference type="InterPro" id="IPR027417">
    <property type="entry name" value="P-loop_NTPase"/>
</dbReference>
<name>A0AAU7U7J4_9DEIO</name>
<dbReference type="AlphaFoldDB" id="A0AAU7U7J4"/>